<evidence type="ECO:0000313" key="2">
    <source>
        <dbReference type="EMBL" id="GMA88762.1"/>
    </source>
</evidence>
<evidence type="ECO:0000256" key="1">
    <source>
        <dbReference type="SAM" id="MobiDB-lite"/>
    </source>
</evidence>
<sequence length="223" mass="23930">MSLDFLQQRRLRAQAMHRDLGGPELDDAGFADWNDTYDEVFRAAWQPLDDAVALLAALEAEGALRGGDEPLDGLPDRQARAHRAVGPEACSSAPTRSASASPSRGCSGTPASLIGTEPSRTVYVGNDLTVDAEGALAAGLQAVWLDRGIDHRGGRGRRPGTRRRRRPGHRPGRRPGLAAACRVLPRGRIRASGPWPGSISGRVLTGEQPARVPLGVWCNWQHD</sequence>
<dbReference type="Gene3D" id="3.40.50.1000">
    <property type="entry name" value="HAD superfamily/HAD-like"/>
    <property type="match status" value="1"/>
</dbReference>
<keyword evidence="3" id="KW-1185">Reference proteome</keyword>
<dbReference type="EMBL" id="BSUZ01000001">
    <property type="protein sequence ID" value="GMA88762.1"/>
    <property type="molecule type" value="Genomic_DNA"/>
</dbReference>
<feature type="region of interest" description="Disordered" evidence="1">
    <location>
        <begin position="150"/>
        <end position="176"/>
    </location>
</feature>
<dbReference type="InterPro" id="IPR023214">
    <property type="entry name" value="HAD_sf"/>
</dbReference>
<protein>
    <submittedName>
        <fullName evidence="2">Uncharacterized protein</fullName>
    </submittedName>
</protein>
<gene>
    <name evidence="2" type="ORF">GCM10025868_40120</name>
</gene>
<reference evidence="3" key="1">
    <citation type="journal article" date="2019" name="Int. J. Syst. Evol. Microbiol.">
        <title>The Global Catalogue of Microorganisms (GCM) 10K type strain sequencing project: providing services to taxonomists for standard genome sequencing and annotation.</title>
        <authorList>
            <consortium name="The Broad Institute Genomics Platform"/>
            <consortium name="The Broad Institute Genome Sequencing Center for Infectious Disease"/>
            <person name="Wu L."/>
            <person name="Ma J."/>
        </authorList>
    </citation>
    <scope>NUCLEOTIDE SEQUENCE [LARGE SCALE GENOMIC DNA]</scope>
    <source>
        <strain evidence="3">NBRC 108730</strain>
    </source>
</reference>
<dbReference type="SUPFAM" id="SSF56784">
    <property type="entry name" value="HAD-like"/>
    <property type="match status" value="1"/>
</dbReference>
<name>A0ABQ6JLU7_9ACTN</name>
<proteinExistence type="predicted"/>
<evidence type="ECO:0000313" key="3">
    <source>
        <dbReference type="Proteomes" id="UP001157017"/>
    </source>
</evidence>
<feature type="compositionally biased region" description="Basic residues" evidence="1">
    <location>
        <begin position="154"/>
        <end position="173"/>
    </location>
</feature>
<feature type="compositionally biased region" description="Low complexity" evidence="1">
    <location>
        <begin position="91"/>
        <end position="104"/>
    </location>
</feature>
<organism evidence="2 3">
    <name type="scientific">Angustibacter aerolatus</name>
    <dbReference type="NCBI Taxonomy" id="1162965"/>
    <lineage>
        <taxon>Bacteria</taxon>
        <taxon>Bacillati</taxon>
        <taxon>Actinomycetota</taxon>
        <taxon>Actinomycetes</taxon>
        <taxon>Kineosporiales</taxon>
        <taxon>Kineosporiaceae</taxon>
    </lineage>
</organism>
<dbReference type="Proteomes" id="UP001157017">
    <property type="component" value="Unassembled WGS sequence"/>
</dbReference>
<feature type="region of interest" description="Disordered" evidence="1">
    <location>
        <begin position="65"/>
        <end position="117"/>
    </location>
</feature>
<dbReference type="InterPro" id="IPR036412">
    <property type="entry name" value="HAD-like_sf"/>
</dbReference>
<comment type="caution">
    <text evidence="2">The sequence shown here is derived from an EMBL/GenBank/DDBJ whole genome shotgun (WGS) entry which is preliminary data.</text>
</comment>
<accession>A0ABQ6JLU7</accession>